<dbReference type="PANTHER" id="PTHR20426">
    <property type="entry name" value="RIBOSOME BIOGENESIS PROTEIN TSR3 HOMOLOG"/>
    <property type="match status" value="1"/>
</dbReference>
<comment type="caution">
    <text evidence="10">The sequence shown here is derived from an EMBL/GenBank/DDBJ whole genome shotgun (WGS) entry which is preliminary data.</text>
</comment>
<dbReference type="GO" id="GO:0106388">
    <property type="term" value="F:rRNA small subunit aminocarboxypropyltransferase activity"/>
    <property type="evidence" value="ECO:0007669"/>
    <property type="project" value="UniProtKB-EC"/>
</dbReference>
<proteinExistence type="inferred from homology"/>
<dbReference type="Pfam" id="PF04034">
    <property type="entry name" value="Ribo_biogen_C"/>
    <property type="match status" value="1"/>
</dbReference>
<feature type="domain" description="RNase L inhibitor RLI-like possible metal-binding" evidence="9">
    <location>
        <begin position="125"/>
        <end position="157"/>
    </location>
</feature>
<keyword evidence="5 6" id="KW-0949">S-adenosyl-L-methionine</keyword>
<keyword evidence="1" id="KW-0963">Cytoplasm</keyword>
<feature type="compositionally biased region" description="Acidic residues" evidence="7">
    <location>
        <begin position="306"/>
        <end position="316"/>
    </location>
</feature>
<feature type="domain" description="16S/18S rRNA aminocarboxypropyltransferase Tsr3 C-terminal" evidence="8">
    <location>
        <begin position="162"/>
        <end position="288"/>
    </location>
</feature>
<dbReference type="AlphaFoldDB" id="A0ABD1ZFH7"/>
<evidence type="ECO:0000256" key="6">
    <source>
        <dbReference type="HAMAP-Rule" id="MF_03146"/>
    </source>
</evidence>
<evidence type="ECO:0000256" key="1">
    <source>
        <dbReference type="ARBA" id="ARBA00022490"/>
    </source>
</evidence>
<evidence type="ECO:0000256" key="2">
    <source>
        <dbReference type="ARBA" id="ARBA00022517"/>
    </source>
</evidence>
<feature type="binding site" evidence="6">
    <location>
        <position position="188"/>
    </location>
    <ligand>
        <name>S-adenosyl-L-methionine</name>
        <dbReference type="ChEBI" id="CHEBI:59789"/>
    </ligand>
</feature>
<keyword evidence="3 6" id="KW-0698">rRNA processing</keyword>
<comment type="similarity">
    <text evidence="6">Belongs to the TDD superfamily. TSR3 family.</text>
</comment>
<feature type="region of interest" description="Disordered" evidence="7">
    <location>
        <begin position="77"/>
        <end position="116"/>
    </location>
</feature>
<reference evidence="10 11" key="1">
    <citation type="submission" date="2024-09" db="EMBL/GenBank/DDBJ databases">
        <title>Chromosome-scale assembly of Riccia fluitans.</title>
        <authorList>
            <person name="Paukszto L."/>
            <person name="Sawicki J."/>
            <person name="Karawczyk K."/>
            <person name="Piernik-Szablinska J."/>
            <person name="Szczecinska M."/>
            <person name="Mazdziarz M."/>
        </authorList>
    </citation>
    <scope>NUCLEOTIDE SEQUENCE [LARGE SCALE GENOMIC DNA]</scope>
    <source>
        <strain evidence="10">Rf_01</strain>
        <tissue evidence="10">Aerial parts of the thallus</tissue>
    </source>
</reference>
<comment type="caution">
    <text evidence="6">Lacks conserved residue(s) required for the propagation of feature annotation.</text>
</comment>
<dbReference type="InterPro" id="IPR007209">
    <property type="entry name" value="RNaseL-inhib-like_metal-bd_dom"/>
</dbReference>
<feature type="binding site" evidence="6">
    <location>
        <position position="211"/>
    </location>
    <ligand>
        <name>S-adenosyl-L-methionine</name>
        <dbReference type="ChEBI" id="CHEBI:59789"/>
    </ligand>
</feature>
<evidence type="ECO:0000259" key="9">
    <source>
        <dbReference type="Pfam" id="PF04068"/>
    </source>
</evidence>
<dbReference type="HAMAP" id="MF_01116">
    <property type="entry name" value="TSR3"/>
    <property type="match status" value="1"/>
</dbReference>
<dbReference type="InterPro" id="IPR007177">
    <property type="entry name" value="Tsr3_C"/>
</dbReference>
<dbReference type="Pfam" id="PF04068">
    <property type="entry name" value="Fer4_RLI"/>
    <property type="match status" value="1"/>
</dbReference>
<accession>A0ABD1ZFH7</accession>
<feature type="compositionally biased region" description="Acidic residues" evidence="7">
    <location>
        <begin position="372"/>
        <end position="391"/>
    </location>
</feature>
<dbReference type="GO" id="GO:0000455">
    <property type="term" value="P:enzyme-directed rRNA pseudouridine synthesis"/>
    <property type="evidence" value="ECO:0007669"/>
    <property type="project" value="UniProtKB-UniRule"/>
</dbReference>
<dbReference type="InterPro" id="IPR022968">
    <property type="entry name" value="Tsr3-like"/>
</dbReference>
<feature type="compositionally biased region" description="Basic and acidic residues" evidence="7">
    <location>
        <begin position="352"/>
        <end position="371"/>
    </location>
</feature>
<sequence length="429" mass="47789">MNAAFGALKSQCSDVQRAVLIAWQDKSYVHCVSLLPCWTSTSCACRVSYPALNTIKDRLKEAQTEKRIDSSTVRMGRGRYRRGGAPSSTHRSDPAWDAVAESESLPTEVPEGESQNTAKVKLPIHLAMWDFGQCDSKRCTGRKLSRLGYLRDLRVQQHFGGIVLSPVGTRCVSREDRNLMRTKGLAVVDCSWSRLTSVPFATLRCGAPRLLPWLVAANPVNYGRPCKLSCVEALVAALYICGERQIAEVLLDKFKWGHGFLSLNKNLLDAYAECKTGAEVIEVQNEFLASEGGEKSKTPDGSYNEPDIEAGSDEDLPPLVRNMNRLEIESEDEESDEDEGDVDEEEQDEEDDKKQNPAVEDSRQSKPVKYEWEEEEEDEEVEDAASEDEVAADGKSKLLPPKGCNKANAHSDVKRKPVQKQKHNRGGRR</sequence>
<dbReference type="EMBL" id="JBHFFA010000002">
    <property type="protein sequence ID" value="KAL2645367.1"/>
    <property type="molecule type" value="Genomic_DNA"/>
</dbReference>
<feature type="compositionally biased region" description="Acidic residues" evidence="7">
    <location>
        <begin position="329"/>
        <end position="351"/>
    </location>
</feature>
<evidence type="ECO:0000259" key="8">
    <source>
        <dbReference type="Pfam" id="PF04034"/>
    </source>
</evidence>
<comment type="catalytic activity">
    <reaction evidence="6">
        <text>an N(1)-methylpseudouridine in rRNA + S-adenosyl-L-methionine = N(1)-methyl-N(3)-[(3S)-3-amino-3-carboxypropyl]pseudouridine in rRNA + S-methyl-5'-thioadenosine + H(+)</text>
        <dbReference type="Rhea" id="RHEA:63296"/>
        <dbReference type="Rhea" id="RHEA-COMP:11634"/>
        <dbReference type="Rhea" id="RHEA-COMP:16310"/>
        <dbReference type="ChEBI" id="CHEBI:15378"/>
        <dbReference type="ChEBI" id="CHEBI:17509"/>
        <dbReference type="ChEBI" id="CHEBI:59789"/>
        <dbReference type="ChEBI" id="CHEBI:74890"/>
        <dbReference type="ChEBI" id="CHEBI:146234"/>
        <dbReference type="EC" id="2.5.1.157"/>
    </reaction>
</comment>
<dbReference type="GO" id="GO:1904047">
    <property type="term" value="F:S-adenosyl-L-methionine binding"/>
    <property type="evidence" value="ECO:0007669"/>
    <property type="project" value="UniProtKB-UniRule"/>
</dbReference>
<protein>
    <recommendedName>
        <fullName evidence="6">18S rRNA aminocarboxypropyltransferase</fullName>
        <ecNumber evidence="6">2.5.1.157</ecNumber>
    </recommendedName>
</protein>
<gene>
    <name evidence="10" type="ORF">R1flu_012954</name>
</gene>
<evidence type="ECO:0000313" key="11">
    <source>
        <dbReference type="Proteomes" id="UP001605036"/>
    </source>
</evidence>
<keyword evidence="11" id="KW-1185">Reference proteome</keyword>
<dbReference type="NCBIfam" id="NF002621">
    <property type="entry name" value="PRK02287.1"/>
    <property type="match status" value="1"/>
</dbReference>
<keyword evidence="4 6" id="KW-0808">Transferase</keyword>
<keyword evidence="2 6" id="KW-0690">Ribosome biogenesis</keyword>
<evidence type="ECO:0000256" key="5">
    <source>
        <dbReference type="ARBA" id="ARBA00022691"/>
    </source>
</evidence>
<dbReference type="EC" id="2.5.1.157" evidence="6"/>
<feature type="binding site" evidence="6">
    <location>
        <position position="140"/>
    </location>
    <ligand>
        <name>S-adenosyl-L-methionine</name>
        <dbReference type="ChEBI" id="CHEBI:59789"/>
    </ligand>
</feature>
<feature type="compositionally biased region" description="Basic residues" evidence="7">
    <location>
        <begin position="416"/>
        <end position="429"/>
    </location>
</feature>
<name>A0ABD1ZFH7_9MARC</name>
<evidence type="ECO:0000313" key="10">
    <source>
        <dbReference type="EMBL" id="KAL2645367.1"/>
    </source>
</evidence>
<comment type="function">
    <text evidence="6">Aminocarboxypropyltransferase that catalyzes the aminocarboxypropyl transfer on pseudouridine in 18S rRNA. It constitutes the last step in biosynthesis of the hypermodified N1-methyl-N3-(3-amino-3-carboxypropyl) pseudouridine (m1acp3-Psi).</text>
</comment>
<dbReference type="Proteomes" id="UP001605036">
    <property type="component" value="Unassembled WGS sequence"/>
</dbReference>
<evidence type="ECO:0000256" key="7">
    <source>
        <dbReference type="SAM" id="MobiDB-lite"/>
    </source>
</evidence>
<feature type="region of interest" description="Disordered" evidence="7">
    <location>
        <begin position="290"/>
        <end position="429"/>
    </location>
</feature>
<evidence type="ECO:0000256" key="3">
    <source>
        <dbReference type="ARBA" id="ARBA00022552"/>
    </source>
</evidence>
<evidence type="ECO:0000256" key="4">
    <source>
        <dbReference type="ARBA" id="ARBA00022679"/>
    </source>
</evidence>
<dbReference type="PANTHER" id="PTHR20426:SF0">
    <property type="entry name" value="18S RRNA AMINOCARBOXYPROPYLTRANSFERASE"/>
    <property type="match status" value="1"/>
</dbReference>
<organism evidence="10 11">
    <name type="scientific">Riccia fluitans</name>
    <dbReference type="NCBI Taxonomy" id="41844"/>
    <lineage>
        <taxon>Eukaryota</taxon>
        <taxon>Viridiplantae</taxon>
        <taxon>Streptophyta</taxon>
        <taxon>Embryophyta</taxon>
        <taxon>Marchantiophyta</taxon>
        <taxon>Marchantiopsida</taxon>
        <taxon>Marchantiidae</taxon>
        <taxon>Marchantiales</taxon>
        <taxon>Ricciaceae</taxon>
        <taxon>Riccia</taxon>
    </lineage>
</organism>